<feature type="compositionally biased region" description="Polar residues" evidence="5">
    <location>
        <begin position="232"/>
        <end position="241"/>
    </location>
</feature>
<dbReference type="GO" id="GO:0000978">
    <property type="term" value="F:RNA polymerase II cis-regulatory region sequence-specific DNA binding"/>
    <property type="evidence" value="ECO:0007669"/>
    <property type="project" value="TreeGrafter"/>
</dbReference>
<feature type="region of interest" description="Disordered" evidence="5">
    <location>
        <begin position="406"/>
        <end position="425"/>
    </location>
</feature>
<dbReference type="CDD" id="cd11387">
    <property type="entry name" value="bHLHzip_USF_MITF"/>
    <property type="match status" value="1"/>
</dbReference>
<feature type="region of interest" description="Disordered" evidence="5">
    <location>
        <begin position="303"/>
        <end position="334"/>
    </location>
</feature>
<dbReference type="GO" id="GO:0000981">
    <property type="term" value="F:DNA-binding transcription factor activity, RNA polymerase II-specific"/>
    <property type="evidence" value="ECO:0007669"/>
    <property type="project" value="TreeGrafter"/>
</dbReference>
<dbReference type="STRING" id="984486.A0A1E3QVX4"/>
<evidence type="ECO:0000256" key="2">
    <source>
        <dbReference type="ARBA" id="ARBA00023015"/>
    </source>
</evidence>
<evidence type="ECO:0000313" key="7">
    <source>
        <dbReference type="EMBL" id="ODQ81803.1"/>
    </source>
</evidence>
<dbReference type="SUPFAM" id="SSF47459">
    <property type="entry name" value="HLH, helix-loop-helix DNA-binding domain"/>
    <property type="match status" value="1"/>
</dbReference>
<feature type="region of interest" description="Disordered" evidence="5">
    <location>
        <begin position="208"/>
        <end position="271"/>
    </location>
</feature>
<dbReference type="AlphaFoldDB" id="A0A1E3QVX4"/>
<feature type="domain" description="BHLH" evidence="6">
    <location>
        <begin position="274"/>
        <end position="348"/>
    </location>
</feature>
<dbReference type="InterPro" id="IPR011598">
    <property type="entry name" value="bHLH_dom"/>
</dbReference>
<evidence type="ECO:0000259" key="6">
    <source>
        <dbReference type="PROSITE" id="PS50888"/>
    </source>
</evidence>
<dbReference type="PANTHER" id="PTHR46117">
    <property type="entry name" value="FI24210P1"/>
    <property type="match status" value="1"/>
</dbReference>
<evidence type="ECO:0000256" key="5">
    <source>
        <dbReference type="SAM" id="MobiDB-lite"/>
    </source>
</evidence>
<dbReference type="SMART" id="SM00353">
    <property type="entry name" value="HLH"/>
    <property type="match status" value="1"/>
</dbReference>
<reference evidence="8" key="1">
    <citation type="submission" date="2016-05" db="EMBL/GenBank/DDBJ databases">
        <title>Comparative genomics of biotechnologically important yeasts.</title>
        <authorList>
            <consortium name="DOE Joint Genome Institute"/>
            <person name="Riley R."/>
            <person name="Haridas S."/>
            <person name="Wolfe K.H."/>
            <person name="Lopes M.R."/>
            <person name="Hittinger C.T."/>
            <person name="Goker M."/>
            <person name="Salamov A."/>
            <person name="Wisecaver J."/>
            <person name="Long T.M."/>
            <person name="Aerts A.L."/>
            <person name="Barry K."/>
            <person name="Choi C."/>
            <person name="Clum A."/>
            <person name="Coughlan A.Y."/>
            <person name="Deshpande S."/>
            <person name="Douglass A.P."/>
            <person name="Hanson S.J."/>
            <person name="Klenk H.-P."/>
            <person name="Labutti K."/>
            <person name="Lapidus A."/>
            <person name="Lindquist E."/>
            <person name="Lipzen A."/>
            <person name="Meier-Kolthoff J.P."/>
            <person name="Ohm R.A."/>
            <person name="Otillar R.P."/>
            <person name="Pangilinan J."/>
            <person name="Peng Y."/>
            <person name="Rokas A."/>
            <person name="Rosa C.A."/>
            <person name="Scheuner C."/>
            <person name="Sibirny A.A."/>
            <person name="Slot J.C."/>
            <person name="Stielow J.B."/>
            <person name="Sun H."/>
            <person name="Kurtzman C.P."/>
            <person name="Blackwell M."/>
            <person name="Grigoriev I.V."/>
            <person name="Jeffries T.W."/>
        </authorList>
    </citation>
    <scope>NUCLEOTIDE SEQUENCE [LARGE SCALE GENOMIC DNA]</scope>
    <source>
        <strain evidence="8">NRRL Y-12698</strain>
    </source>
</reference>
<evidence type="ECO:0000256" key="3">
    <source>
        <dbReference type="ARBA" id="ARBA00023163"/>
    </source>
</evidence>
<dbReference type="InterPro" id="IPR036638">
    <property type="entry name" value="HLH_DNA-bd_sf"/>
</dbReference>
<comment type="subcellular location">
    <subcellularLocation>
        <location evidence="1">Nucleus</location>
    </subcellularLocation>
</comment>
<dbReference type="GO" id="GO:0005634">
    <property type="term" value="C:nucleus"/>
    <property type="evidence" value="ECO:0007669"/>
    <property type="project" value="UniProtKB-SubCell"/>
</dbReference>
<accession>A0A1E3QVX4</accession>
<dbReference type="OrthoDB" id="690068at2759"/>
<dbReference type="EMBL" id="KV454427">
    <property type="protein sequence ID" value="ODQ81803.1"/>
    <property type="molecule type" value="Genomic_DNA"/>
</dbReference>
<dbReference type="Gene3D" id="4.10.280.10">
    <property type="entry name" value="Helix-loop-helix DNA-binding domain"/>
    <property type="match status" value="1"/>
</dbReference>
<dbReference type="InterPro" id="IPR051732">
    <property type="entry name" value="USF"/>
</dbReference>
<dbReference type="GO" id="GO:0046983">
    <property type="term" value="F:protein dimerization activity"/>
    <property type="evidence" value="ECO:0007669"/>
    <property type="project" value="InterPro"/>
</dbReference>
<sequence>MTGLKEDPSFSDFTSFGFTSLNVVPSRQQHQEFAASHRAPPSDDFLSLNDAQLEHIPTPDVVKEEVPFADFNLDGFQHNSSNQLIDDLEALTFPNQGFYGNTPAPETSSTTFSPMSADINPFAKPHNGSVSHTPYFNDPVSRNVSLSNQGFQPPGQLYSSYNEVSPNAGPLGRTMSISYNNPSQFASPPVNSPYGNDGSLTEYGSSFGSYDASSLRSPPTSSSYLSGSFSTVRSPRQSIVSLGSPPSVPNLNHGSVSGPTHPKQLLSKDDKLKRRREFHNAVERRRRDLIKEKIRELGNMVPPSLVLKNSGETASPPPVATTGSSRDRDSKPNKSIILNKAVDYVSHLMITLERQKNGLENMQDRLSQLEQMPDIDVNNALFMPPKPYSTETHMSHSSLMYSDNSYSLGAGHQQPHSQPPPQFSPNFDDILGKGGDDYEQQYMPSIQSQLTVNLQSENQRLAARAAVANAKLLQRTDSAFSIGGTNRRTTSAGLQLAGNGYFNPDDFFPEIKVENGGPMRAFENEGDEFWGVDGKLGF</sequence>
<protein>
    <recommendedName>
        <fullName evidence="6">BHLH domain-containing protein</fullName>
    </recommendedName>
</protein>
<dbReference type="Pfam" id="PF00010">
    <property type="entry name" value="HLH"/>
    <property type="match status" value="1"/>
</dbReference>
<dbReference type="PANTHER" id="PTHR46117:SF3">
    <property type="entry name" value="FI24210P1"/>
    <property type="match status" value="1"/>
</dbReference>
<keyword evidence="4" id="KW-0539">Nucleus</keyword>
<evidence type="ECO:0000256" key="1">
    <source>
        <dbReference type="ARBA" id="ARBA00004123"/>
    </source>
</evidence>
<evidence type="ECO:0000313" key="8">
    <source>
        <dbReference type="Proteomes" id="UP000094336"/>
    </source>
</evidence>
<keyword evidence="3" id="KW-0804">Transcription</keyword>
<feature type="compositionally biased region" description="Polar residues" evidence="5">
    <location>
        <begin position="249"/>
        <end position="258"/>
    </location>
</feature>
<keyword evidence="8" id="KW-1185">Reference proteome</keyword>
<dbReference type="RefSeq" id="XP_018987131.1">
    <property type="nucleotide sequence ID" value="XM_019126846.1"/>
</dbReference>
<gene>
    <name evidence="7" type="ORF">BABINDRAFT_111844</name>
</gene>
<evidence type="ECO:0000256" key="4">
    <source>
        <dbReference type="ARBA" id="ARBA00023242"/>
    </source>
</evidence>
<organism evidence="7 8">
    <name type="scientific">Babjeviella inositovora NRRL Y-12698</name>
    <dbReference type="NCBI Taxonomy" id="984486"/>
    <lineage>
        <taxon>Eukaryota</taxon>
        <taxon>Fungi</taxon>
        <taxon>Dikarya</taxon>
        <taxon>Ascomycota</taxon>
        <taxon>Saccharomycotina</taxon>
        <taxon>Pichiomycetes</taxon>
        <taxon>Serinales incertae sedis</taxon>
        <taxon>Babjeviella</taxon>
    </lineage>
</organism>
<name>A0A1E3QVX4_9ASCO</name>
<proteinExistence type="predicted"/>
<dbReference type="Proteomes" id="UP000094336">
    <property type="component" value="Unassembled WGS sequence"/>
</dbReference>
<keyword evidence="2" id="KW-0805">Transcription regulation</keyword>
<dbReference type="PROSITE" id="PS50888">
    <property type="entry name" value="BHLH"/>
    <property type="match status" value="1"/>
</dbReference>
<feature type="compositionally biased region" description="Low complexity" evidence="5">
    <location>
        <begin position="213"/>
        <end position="231"/>
    </location>
</feature>
<dbReference type="GeneID" id="30144700"/>